<dbReference type="PANTHER" id="PTHR12202:SF0">
    <property type="entry name" value="ESF1 HOMOLOG"/>
    <property type="match status" value="1"/>
</dbReference>
<feature type="compositionally biased region" description="Basic and acidic residues" evidence="5">
    <location>
        <begin position="447"/>
        <end position="462"/>
    </location>
</feature>
<sequence length="763" mass="87024">MGRKDKAKMKKKQGDNEKEEVKVSARDSISATGSRNKNEVKVINDDRFVSMHSDPRFQAVPNQQSKVTIDKRFKDVLSKGFSSSSARVDKRGKTKNMNSENPLRHYYRQDEEENKKKDQESDDDDDRKILKSDSDSESEESESAEELSDDTSSSTGSDTDEDDAGYLEDVPEEPEENIPVIEQETRRLAIVNMDWSQVRAADLFVVMSSFLPKSGKIVSIAVYPSEFGLKRMEEEAVKGPVGLFDDGKEKSDDDDDGDDEIDEEKLRAYEKSRLRYYYAVVECDSSDTADYLYKNCDGIEFERTSNVLDLRFIPDSMEFKHPPRDITTEAPTNYEGIDFQTRALQHSNLELTWDEDEPQRIKALKRTFNADQLAESEMNAYLASDVSDDDDDEDEIDAQDDQSKEKLTKAEKYRVLFEKGDEGSDGGDDDEDGNKDMEVTFNTGLEDLSKRILEKKKDKESETVWNQYLRKKSEKKKARKNASKHSSEDESSGSGRDEAEQDDFFIDESSVKFSKGGKNNRKEKQLEDTEKEHEASKAELELLLADDQEANNGLKGYNIKRNKTKGKKGKKEDPSEDKIPAADYTDPRFQNLYKSPLFALDPTDPQYKRSAAYARQVGTQKQNGVHGDLGNGEELTQQVQLSSDNSVPGKKVEDDLKSEEMPSSSKKEKLELSSLVRSVKRKSQQAQIPSSDKRSRKNSESKPNGKKSKADNLLIILAFSFSSSLFLTWWWWWLLPKIRWYSEESQDTSEHLQTRTVSSLKKI</sequence>
<feature type="compositionally biased region" description="Acidic residues" evidence="5">
    <location>
        <begin position="158"/>
        <end position="176"/>
    </location>
</feature>
<feature type="compositionally biased region" description="Basic and acidic residues" evidence="5">
    <location>
        <begin position="691"/>
        <end position="700"/>
    </location>
</feature>
<feature type="region of interest" description="Disordered" evidence="5">
    <location>
        <begin position="52"/>
        <end position="71"/>
    </location>
</feature>
<dbReference type="AlphaFoldDB" id="A0AAD4SPY1"/>
<feature type="compositionally biased region" description="Basic and acidic residues" evidence="5">
    <location>
        <begin position="520"/>
        <end position="540"/>
    </location>
</feature>
<feature type="compositionally biased region" description="Basic residues" evidence="5">
    <location>
        <begin position="469"/>
        <end position="483"/>
    </location>
</feature>
<evidence type="ECO:0000313" key="9">
    <source>
        <dbReference type="EMBL" id="KAI3914151.1"/>
    </source>
</evidence>
<feature type="transmembrane region" description="Helical" evidence="6">
    <location>
        <begin position="712"/>
        <end position="732"/>
    </location>
</feature>
<feature type="compositionally biased region" description="Basic and acidic residues" evidence="5">
    <location>
        <begin position="12"/>
        <end position="25"/>
    </location>
</feature>
<evidence type="ECO:0000259" key="8">
    <source>
        <dbReference type="Pfam" id="PF25121"/>
    </source>
</evidence>
<feature type="compositionally biased region" description="Basic and acidic residues" evidence="5">
    <location>
        <begin position="570"/>
        <end position="580"/>
    </location>
</feature>
<evidence type="ECO:0000256" key="3">
    <source>
        <dbReference type="ARBA" id="ARBA00023054"/>
    </source>
</evidence>
<dbReference type="InterPro" id="IPR039754">
    <property type="entry name" value="Esf1"/>
</dbReference>
<feature type="compositionally biased region" description="Basic residues" evidence="5">
    <location>
        <begin position="1"/>
        <end position="11"/>
    </location>
</feature>
<dbReference type="GO" id="GO:0006364">
    <property type="term" value="P:rRNA processing"/>
    <property type="evidence" value="ECO:0007669"/>
    <property type="project" value="InterPro"/>
</dbReference>
<evidence type="ECO:0000256" key="6">
    <source>
        <dbReference type="SAM" id="Phobius"/>
    </source>
</evidence>
<feature type="compositionally biased region" description="Basic residues" evidence="5">
    <location>
        <begin position="558"/>
        <end position="569"/>
    </location>
</feature>
<comment type="subcellular location">
    <subcellularLocation>
        <location evidence="1">Nucleus</location>
        <location evidence="1">Nucleolus</location>
    </subcellularLocation>
</comment>
<name>A0AAD4SPY1_9MAGN</name>
<feature type="compositionally biased region" description="Acidic residues" evidence="5">
    <location>
        <begin position="135"/>
        <end position="149"/>
    </location>
</feature>
<evidence type="ECO:0000259" key="7">
    <source>
        <dbReference type="Pfam" id="PF08159"/>
    </source>
</evidence>
<dbReference type="GO" id="GO:0005730">
    <property type="term" value="C:nucleolus"/>
    <property type="evidence" value="ECO:0007669"/>
    <property type="project" value="UniProtKB-SubCell"/>
</dbReference>
<organism evidence="9 10">
    <name type="scientific">Papaver atlanticum</name>
    <dbReference type="NCBI Taxonomy" id="357466"/>
    <lineage>
        <taxon>Eukaryota</taxon>
        <taxon>Viridiplantae</taxon>
        <taxon>Streptophyta</taxon>
        <taxon>Embryophyta</taxon>
        <taxon>Tracheophyta</taxon>
        <taxon>Spermatophyta</taxon>
        <taxon>Magnoliopsida</taxon>
        <taxon>Ranunculales</taxon>
        <taxon>Papaveraceae</taxon>
        <taxon>Papaveroideae</taxon>
        <taxon>Papaver</taxon>
    </lineage>
</organism>
<reference evidence="9" key="1">
    <citation type="submission" date="2022-04" db="EMBL/GenBank/DDBJ databases">
        <title>A functionally conserved STORR gene fusion in Papaver species that diverged 16.8 million years ago.</title>
        <authorList>
            <person name="Catania T."/>
        </authorList>
    </citation>
    <scope>NUCLEOTIDE SEQUENCE</scope>
    <source>
        <strain evidence="9">S-188037</strain>
    </source>
</reference>
<evidence type="ECO:0008006" key="11">
    <source>
        <dbReference type="Google" id="ProtNLM"/>
    </source>
</evidence>
<feature type="compositionally biased region" description="Acidic residues" evidence="5">
    <location>
        <begin position="252"/>
        <end position="262"/>
    </location>
</feature>
<feature type="compositionally biased region" description="Acidic residues" evidence="5">
    <location>
        <begin position="423"/>
        <end position="433"/>
    </location>
</feature>
<keyword evidence="6" id="KW-0472">Membrane</keyword>
<keyword evidence="4" id="KW-0539">Nucleus</keyword>
<evidence type="ECO:0000256" key="5">
    <source>
        <dbReference type="SAM" id="MobiDB-lite"/>
    </source>
</evidence>
<keyword evidence="10" id="KW-1185">Reference proteome</keyword>
<dbReference type="InterPro" id="IPR056750">
    <property type="entry name" value="RRM_ESF1"/>
</dbReference>
<gene>
    <name evidence="9" type="ORF">MKW98_003224</name>
</gene>
<proteinExistence type="inferred from homology"/>
<evidence type="ECO:0000313" key="10">
    <source>
        <dbReference type="Proteomes" id="UP001202328"/>
    </source>
</evidence>
<comment type="caution">
    <text evidence="9">The sequence shown here is derived from an EMBL/GenBank/DDBJ whole genome shotgun (WGS) entry which is preliminary data.</text>
</comment>
<feature type="region of interest" description="Disordered" evidence="5">
    <location>
        <begin position="76"/>
        <end position="181"/>
    </location>
</feature>
<feature type="region of interest" description="Disordered" evidence="5">
    <location>
        <begin position="609"/>
        <end position="707"/>
    </location>
</feature>
<protein>
    <recommendedName>
        <fullName evidence="11">NUC153 domain-containing protein</fullName>
    </recommendedName>
</protein>
<feature type="compositionally biased region" description="Basic and acidic residues" evidence="5">
    <location>
        <begin position="107"/>
        <end position="119"/>
    </location>
</feature>
<dbReference type="Pfam" id="PF08159">
    <property type="entry name" value="NUC153"/>
    <property type="match status" value="1"/>
</dbReference>
<keyword evidence="3" id="KW-0175">Coiled coil</keyword>
<dbReference type="Proteomes" id="UP001202328">
    <property type="component" value="Unassembled WGS sequence"/>
</dbReference>
<dbReference type="Pfam" id="PF25121">
    <property type="entry name" value="RRM_ESF1"/>
    <property type="match status" value="1"/>
</dbReference>
<evidence type="ECO:0000256" key="2">
    <source>
        <dbReference type="ARBA" id="ARBA00009087"/>
    </source>
</evidence>
<feature type="domain" description="NUC153" evidence="7">
    <location>
        <begin position="586"/>
        <end position="611"/>
    </location>
</feature>
<feature type="region of interest" description="Disordered" evidence="5">
    <location>
        <begin position="1"/>
        <end position="40"/>
    </location>
</feature>
<keyword evidence="6" id="KW-0812">Transmembrane</keyword>
<comment type="similarity">
    <text evidence="2">Belongs to the ESF1 family.</text>
</comment>
<dbReference type="InterPro" id="IPR012580">
    <property type="entry name" value="NUC153"/>
</dbReference>
<keyword evidence="6" id="KW-1133">Transmembrane helix</keyword>
<feature type="domain" description="ESF1 RRM" evidence="8">
    <location>
        <begin position="185"/>
        <end position="328"/>
    </location>
</feature>
<feature type="compositionally biased region" description="Acidic residues" evidence="5">
    <location>
        <begin position="386"/>
        <end position="400"/>
    </location>
</feature>
<feature type="region of interest" description="Disordered" evidence="5">
    <location>
        <begin position="385"/>
        <end position="405"/>
    </location>
</feature>
<dbReference type="PANTHER" id="PTHR12202">
    <property type="entry name" value="ESF1 HOMOLOG"/>
    <property type="match status" value="1"/>
</dbReference>
<accession>A0AAD4SPY1</accession>
<dbReference type="GO" id="GO:0003723">
    <property type="term" value="F:RNA binding"/>
    <property type="evidence" value="ECO:0007669"/>
    <property type="project" value="TreeGrafter"/>
</dbReference>
<feature type="region of interest" description="Disordered" evidence="5">
    <location>
        <begin position="417"/>
        <end position="588"/>
    </location>
</feature>
<dbReference type="EMBL" id="JAJJMB010009386">
    <property type="protein sequence ID" value="KAI3914151.1"/>
    <property type="molecule type" value="Genomic_DNA"/>
</dbReference>
<feature type="region of interest" description="Disordered" evidence="5">
    <location>
        <begin position="240"/>
        <end position="262"/>
    </location>
</feature>
<feature type="compositionally biased region" description="Basic and acidic residues" evidence="5">
    <location>
        <begin position="650"/>
        <end position="671"/>
    </location>
</feature>
<evidence type="ECO:0000256" key="4">
    <source>
        <dbReference type="ARBA" id="ARBA00023242"/>
    </source>
</evidence>
<evidence type="ECO:0000256" key="1">
    <source>
        <dbReference type="ARBA" id="ARBA00004604"/>
    </source>
</evidence>
<feature type="compositionally biased region" description="Polar residues" evidence="5">
    <location>
        <begin position="634"/>
        <end position="646"/>
    </location>
</feature>